<keyword evidence="2" id="KW-0472">Membrane</keyword>
<proteinExistence type="predicted"/>
<dbReference type="AlphaFoldDB" id="A0A067JPM8"/>
<feature type="region of interest" description="Disordered" evidence="1">
    <location>
        <begin position="36"/>
        <end position="62"/>
    </location>
</feature>
<name>A0A067JPM8_JATCU</name>
<dbReference type="EMBL" id="KK915081">
    <property type="protein sequence ID" value="KDP24743.1"/>
    <property type="molecule type" value="Genomic_DNA"/>
</dbReference>
<dbReference type="Proteomes" id="UP000027138">
    <property type="component" value="Unassembled WGS sequence"/>
</dbReference>
<keyword evidence="2" id="KW-1133">Transmembrane helix</keyword>
<keyword evidence="2" id="KW-0812">Transmembrane</keyword>
<sequence>MVPPAPNVAPIVLSLGTGGWVLHLVVSEHRSLVMSQHPSDEKVDSYAPLGGSIPAGGAAGGV</sequence>
<keyword evidence="4" id="KW-1185">Reference proteome</keyword>
<gene>
    <name evidence="3" type="ORF">JCGZ_25492</name>
</gene>
<evidence type="ECO:0000256" key="1">
    <source>
        <dbReference type="SAM" id="MobiDB-lite"/>
    </source>
</evidence>
<accession>A0A067JPM8</accession>
<feature type="compositionally biased region" description="Gly residues" evidence="1">
    <location>
        <begin position="53"/>
        <end position="62"/>
    </location>
</feature>
<reference evidence="3 4" key="1">
    <citation type="journal article" date="2014" name="PLoS ONE">
        <title>Global Analysis of Gene Expression Profiles in Physic Nut (Jatropha curcas L.) Seedlings Exposed to Salt Stress.</title>
        <authorList>
            <person name="Zhang L."/>
            <person name="Zhang C."/>
            <person name="Wu P."/>
            <person name="Chen Y."/>
            <person name="Li M."/>
            <person name="Jiang H."/>
            <person name="Wu G."/>
        </authorList>
    </citation>
    <scope>NUCLEOTIDE SEQUENCE [LARGE SCALE GENOMIC DNA]</scope>
    <source>
        <strain evidence="4">cv. GZQX0401</strain>
        <tissue evidence="3">Young leaves</tissue>
    </source>
</reference>
<protein>
    <submittedName>
        <fullName evidence="3">Uncharacterized protein</fullName>
    </submittedName>
</protein>
<evidence type="ECO:0000313" key="3">
    <source>
        <dbReference type="EMBL" id="KDP24743.1"/>
    </source>
</evidence>
<evidence type="ECO:0000256" key="2">
    <source>
        <dbReference type="SAM" id="Phobius"/>
    </source>
</evidence>
<evidence type="ECO:0000313" key="4">
    <source>
        <dbReference type="Proteomes" id="UP000027138"/>
    </source>
</evidence>
<feature type="transmembrane region" description="Helical" evidence="2">
    <location>
        <begin position="6"/>
        <end position="26"/>
    </location>
</feature>
<organism evidence="3 4">
    <name type="scientific">Jatropha curcas</name>
    <name type="common">Barbados nut</name>
    <dbReference type="NCBI Taxonomy" id="180498"/>
    <lineage>
        <taxon>Eukaryota</taxon>
        <taxon>Viridiplantae</taxon>
        <taxon>Streptophyta</taxon>
        <taxon>Embryophyta</taxon>
        <taxon>Tracheophyta</taxon>
        <taxon>Spermatophyta</taxon>
        <taxon>Magnoliopsida</taxon>
        <taxon>eudicotyledons</taxon>
        <taxon>Gunneridae</taxon>
        <taxon>Pentapetalae</taxon>
        <taxon>rosids</taxon>
        <taxon>fabids</taxon>
        <taxon>Malpighiales</taxon>
        <taxon>Euphorbiaceae</taxon>
        <taxon>Crotonoideae</taxon>
        <taxon>Jatropheae</taxon>
        <taxon>Jatropha</taxon>
    </lineage>
</organism>